<evidence type="ECO:0000313" key="1">
    <source>
        <dbReference type="EMBL" id="KKL89707.1"/>
    </source>
</evidence>
<dbReference type="EMBL" id="LAZR01020213">
    <property type="protein sequence ID" value="KKL89707.1"/>
    <property type="molecule type" value="Genomic_DNA"/>
</dbReference>
<protein>
    <submittedName>
        <fullName evidence="1">Uncharacterized protein</fullName>
    </submittedName>
</protein>
<name>A0A0F9IRD4_9ZZZZ</name>
<dbReference type="AlphaFoldDB" id="A0A0F9IRD4"/>
<proteinExistence type="predicted"/>
<sequence>MDINPLTITEICHLFTIFDHRITPRLILKNGHQYERILAEKLF</sequence>
<reference evidence="1" key="1">
    <citation type="journal article" date="2015" name="Nature">
        <title>Complex archaea that bridge the gap between prokaryotes and eukaryotes.</title>
        <authorList>
            <person name="Spang A."/>
            <person name="Saw J.H."/>
            <person name="Jorgensen S.L."/>
            <person name="Zaremba-Niedzwiedzka K."/>
            <person name="Martijn J."/>
            <person name="Lind A.E."/>
            <person name="van Eijk R."/>
            <person name="Schleper C."/>
            <person name="Guy L."/>
            <person name="Ettema T.J."/>
        </authorList>
    </citation>
    <scope>NUCLEOTIDE SEQUENCE</scope>
</reference>
<comment type="caution">
    <text evidence="1">The sequence shown here is derived from an EMBL/GenBank/DDBJ whole genome shotgun (WGS) entry which is preliminary data.</text>
</comment>
<organism evidence="1">
    <name type="scientific">marine sediment metagenome</name>
    <dbReference type="NCBI Taxonomy" id="412755"/>
    <lineage>
        <taxon>unclassified sequences</taxon>
        <taxon>metagenomes</taxon>
        <taxon>ecological metagenomes</taxon>
    </lineage>
</organism>
<accession>A0A0F9IRD4</accession>
<gene>
    <name evidence="1" type="ORF">LCGC14_1912010</name>
</gene>